<proteinExistence type="predicted"/>
<dbReference type="OrthoDB" id="7202530at2"/>
<dbReference type="AlphaFoldDB" id="A0A367WW48"/>
<comment type="caution">
    <text evidence="1">The sequence shown here is derived from an EMBL/GenBank/DDBJ whole genome shotgun (WGS) entry which is preliminary data.</text>
</comment>
<reference evidence="1 2" key="1">
    <citation type="submission" date="2014-07" db="EMBL/GenBank/DDBJ databases">
        <title>Draft genome sequence of Thalassospira profundimaris PR54-5.</title>
        <authorList>
            <person name="Lai Q."/>
            <person name="Shao Z."/>
        </authorList>
    </citation>
    <scope>NUCLEOTIDE SEQUENCE [LARGE SCALE GENOMIC DNA]</scope>
    <source>
        <strain evidence="1 2">PR54-5</strain>
    </source>
</reference>
<protein>
    <submittedName>
        <fullName evidence="1">Protein ImuA</fullName>
    </submittedName>
</protein>
<gene>
    <name evidence="1" type="ORF">TH30_11065</name>
</gene>
<evidence type="ECO:0000313" key="1">
    <source>
        <dbReference type="EMBL" id="RCK45685.1"/>
    </source>
</evidence>
<dbReference type="InterPro" id="IPR027417">
    <property type="entry name" value="P-loop_NTPase"/>
</dbReference>
<sequence length="258" mass="28049">MLAERLHDARVALAQAEKQWKISASCFSDAAGEAIPRVFGHIVLSGNISLGGFAPVGLHEIICSHDAGAASVLAWSLAQIDQRNQDGKSAGRSVFWIRQRRAIDQGRFYHLSFPARSGGECCPLMMTVDQQATAMWACAEIARTGQIASIILETTDYDLTVARRLQLACEAAGTRIIVLRQASRIGRLMPSSALTRWKIEPELNTQQNMTGSIHHLSLIGGRGVRPGSWKVKTDAATLSLSVVDPLENRLSDDQPLHG</sequence>
<name>A0A367WW48_9PROT</name>
<organism evidence="1 2">
    <name type="scientific">Thalassospira profundimaris</name>
    <dbReference type="NCBI Taxonomy" id="502049"/>
    <lineage>
        <taxon>Bacteria</taxon>
        <taxon>Pseudomonadati</taxon>
        <taxon>Pseudomonadota</taxon>
        <taxon>Alphaproteobacteria</taxon>
        <taxon>Rhodospirillales</taxon>
        <taxon>Thalassospiraceae</taxon>
        <taxon>Thalassospira</taxon>
    </lineage>
</organism>
<dbReference type="SUPFAM" id="SSF52540">
    <property type="entry name" value="P-loop containing nucleoside triphosphate hydrolases"/>
    <property type="match status" value="1"/>
</dbReference>
<dbReference type="Gene3D" id="3.40.50.300">
    <property type="entry name" value="P-loop containing nucleotide triphosphate hydrolases"/>
    <property type="match status" value="1"/>
</dbReference>
<dbReference type="EMBL" id="JPWI01000006">
    <property type="protein sequence ID" value="RCK45685.1"/>
    <property type="molecule type" value="Genomic_DNA"/>
</dbReference>
<dbReference type="Proteomes" id="UP000252255">
    <property type="component" value="Unassembled WGS sequence"/>
</dbReference>
<evidence type="ECO:0000313" key="2">
    <source>
        <dbReference type="Proteomes" id="UP000252255"/>
    </source>
</evidence>
<accession>A0A367WW48</accession>